<name>U2KXZ8_9FIRM</name>
<evidence type="ECO:0000313" key="1">
    <source>
        <dbReference type="EMBL" id="ERJ97162.1"/>
    </source>
</evidence>
<reference evidence="1 2" key="1">
    <citation type="submission" date="2013-07" db="EMBL/GenBank/DDBJ databases">
        <authorList>
            <person name="Weinstock G."/>
            <person name="Sodergren E."/>
            <person name="Wylie T."/>
            <person name="Fulton L."/>
            <person name="Fulton R."/>
            <person name="Fronick C."/>
            <person name="O'Laughlin M."/>
            <person name="Godfrey J."/>
            <person name="Miner T."/>
            <person name="Herter B."/>
            <person name="Appelbaum E."/>
            <person name="Cordes M."/>
            <person name="Lek S."/>
            <person name="Wollam A."/>
            <person name="Pepin K.H."/>
            <person name="Palsikar V.B."/>
            <person name="Mitreva M."/>
            <person name="Wilson R.K."/>
        </authorList>
    </citation>
    <scope>NUCLEOTIDE SEQUENCE [LARGE SCALE GENOMIC DNA]</scope>
    <source>
        <strain evidence="1 2">ATCC 27760</strain>
    </source>
</reference>
<comment type="caution">
    <text evidence="1">The sequence shown here is derived from an EMBL/GenBank/DDBJ whole genome shotgun (WGS) entry which is preliminary data.</text>
</comment>
<keyword evidence="2" id="KW-1185">Reference proteome</keyword>
<sequence length="52" mass="6105">MKEDTQFWRDLKANRQKMTKQQYRTLKGQAVSGKVLDARKGLQKVLKRRNGA</sequence>
<dbReference type="AlphaFoldDB" id="U2KXZ8"/>
<dbReference type="PATRIC" id="fig|411473.3.peg.347"/>
<evidence type="ECO:0000313" key="2">
    <source>
        <dbReference type="Proteomes" id="UP000016662"/>
    </source>
</evidence>
<dbReference type="EMBL" id="AWVF01000038">
    <property type="protein sequence ID" value="ERJ97162.1"/>
    <property type="molecule type" value="Genomic_DNA"/>
</dbReference>
<dbReference type="eggNOG" id="ENOG5033HHT">
    <property type="taxonomic scope" value="Bacteria"/>
</dbReference>
<proteinExistence type="predicted"/>
<dbReference type="HOGENOM" id="CLU_209622_0_0_9"/>
<dbReference type="RefSeq" id="WP_021682155.1">
    <property type="nucleotide sequence ID" value="NZ_KI260407.1"/>
</dbReference>
<dbReference type="STRING" id="411473.RUMCAL_00461"/>
<protein>
    <submittedName>
        <fullName evidence="1">Uncharacterized protein</fullName>
    </submittedName>
</protein>
<organism evidence="1 2">
    <name type="scientific">Ruminococcus callidus ATCC 27760</name>
    <dbReference type="NCBI Taxonomy" id="411473"/>
    <lineage>
        <taxon>Bacteria</taxon>
        <taxon>Bacillati</taxon>
        <taxon>Bacillota</taxon>
        <taxon>Clostridia</taxon>
        <taxon>Eubacteriales</taxon>
        <taxon>Oscillospiraceae</taxon>
        <taxon>Ruminococcus</taxon>
    </lineage>
</organism>
<dbReference type="Proteomes" id="UP000016662">
    <property type="component" value="Unassembled WGS sequence"/>
</dbReference>
<dbReference type="GeneID" id="93694081"/>
<accession>U2KXZ8</accession>
<gene>
    <name evidence="1" type="ORF">RUMCAL_00461</name>
</gene>